<organism evidence="7 8">
    <name type="scientific">Saccharopolyspora terrae</name>
    <dbReference type="NCBI Taxonomy" id="2530384"/>
    <lineage>
        <taxon>Bacteria</taxon>
        <taxon>Bacillati</taxon>
        <taxon>Actinomycetota</taxon>
        <taxon>Actinomycetes</taxon>
        <taxon>Pseudonocardiales</taxon>
        <taxon>Pseudonocardiaceae</taxon>
        <taxon>Saccharopolyspora</taxon>
    </lineage>
</organism>
<evidence type="ECO:0000256" key="5">
    <source>
        <dbReference type="PROSITE-ProRule" id="PRU00335"/>
    </source>
</evidence>
<dbReference type="Proteomes" id="UP000295674">
    <property type="component" value="Unassembled WGS sequence"/>
</dbReference>
<evidence type="ECO:0000313" key="8">
    <source>
        <dbReference type="Proteomes" id="UP000295674"/>
    </source>
</evidence>
<dbReference type="SUPFAM" id="SSF46689">
    <property type="entry name" value="Homeodomain-like"/>
    <property type="match status" value="1"/>
</dbReference>
<evidence type="ECO:0000256" key="2">
    <source>
        <dbReference type="ARBA" id="ARBA00023015"/>
    </source>
</evidence>
<dbReference type="RefSeq" id="WP_132677315.1">
    <property type="nucleotide sequence ID" value="NZ_SMKS01000040.1"/>
</dbReference>
<dbReference type="InterPro" id="IPR050109">
    <property type="entry name" value="HTH-type_TetR-like_transc_reg"/>
</dbReference>
<evidence type="ECO:0000256" key="4">
    <source>
        <dbReference type="ARBA" id="ARBA00023163"/>
    </source>
</evidence>
<reference evidence="7 8" key="1">
    <citation type="submission" date="2019-03" db="EMBL/GenBank/DDBJ databases">
        <title>Draft genome sequences of novel Actinobacteria.</title>
        <authorList>
            <person name="Sahin N."/>
            <person name="Ay H."/>
            <person name="Saygin H."/>
        </authorList>
    </citation>
    <scope>NUCLEOTIDE SEQUENCE [LARGE SCALE GENOMIC DNA]</scope>
    <source>
        <strain evidence="7 8">16K309</strain>
    </source>
</reference>
<dbReference type="SUPFAM" id="SSF48498">
    <property type="entry name" value="Tetracyclin repressor-like, C-terminal domain"/>
    <property type="match status" value="1"/>
</dbReference>
<evidence type="ECO:0000259" key="6">
    <source>
        <dbReference type="PROSITE" id="PS50977"/>
    </source>
</evidence>
<sequence>MPKIVDHESRRIEVAEAVWTVVQRDGINAASVRAVAAECGWTYGMIAHYFKNRDDLLLFAYRLALTRELERAPTAKEQPDPVERLVGLLVRALPIDKDASLDLRIWLGFMGRVADDPSLAKAVLGEHSHYHSAVLDHVHECFEAARVSTPLPAETLTRQITVYVDGLGIAATLDPDTYSADTLESTLRMFLQAMGFDCAT</sequence>
<feature type="DNA-binding region" description="H-T-H motif" evidence="5">
    <location>
        <begin position="31"/>
        <end position="50"/>
    </location>
</feature>
<accession>A0A4R4VCW5</accession>
<dbReference type="InterPro" id="IPR039538">
    <property type="entry name" value="BetI_C"/>
</dbReference>
<keyword evidence="2" id="KW-0805">Transcription regulation</keyword>
<dbReference type="AlphaFoldDB" id="A0A4R4VCW5"/>
<protein>
    <submittedName>
        <fullName evidence="7">TetR family transcriptional regulator</fullName>
    </submittedName>
</protein>
<dbReference type="Pfam" id="PF13977">
    <property type="entry name" value="TetR_C_6"/>
    <property type="match status" value="1"/>
</dbReference>
<feature type="domain" description="HTH tetR-type" evidence="6">
    <location>
        <begin position="8"/>
        <end position="68"/>
    </location>
</feature>
<evidence type="ECO:0000313" key="7">
    <source>
        <dbReference type="EMBL" id="TDD03338.1"/>
    </source>
</evidence>
<dbReference type="PROSITE" id="PS50977">
    <property type="entry name" value="HTH_TETR_2"/>
    <property type="match status" value="1"/>
</dbReference>
<keyword evidence="1" id="KW-0678">Repressor</keyword>
<comment type="caution">
    <text evidence="7">The sequence shown here is derived from an EMBL/GenBank/DDBJ whole genome shotgun (WGS) entry which is preliminary data.</text>
</comment>
<dbReference type="Pfam" id="PF00440">
    <property type="entry name" value="TetR_N"/>
    <property type="match status" value="1"/>
</dbReference>
<dbReference type="InterPro" id="IPR036271">
    <property type="entry name" value="Tet_transcr_reg_TetR-rel_C_sf"/>
</dbReference>
<gene>
    <name evidence="7" type="ORF">E1181_20840</name>
</gene>
<keyword evidence="8" id="KW-1185">Reference proteome</keyword>
<keyword evidence="4" id="KW-0804">Transcription</keyword>
<proteinExistence type="predicted"/>
<dbReference type="InterPro" id="IPR001647">
    <property type="entry name" value="HTH_TetR"/>
</dbReference>
<keyword evidence="3 5" id="KW-0238">DNA-binding</keyword>
<dbReference type="InterPro" id="IPR009057">
    <property type="entry name" value="Homeodomain-like_sf"/>
</dbReference>
<dbReference type="EMBL" id="SMKS01000040">
    <property type="protein sequence ID" value="TDD03338.1"/>
    <property type="molecule type" value="Genomic_DNA"/>
</dbReference>
<dbReference type="PANTHER" id="PTHR30055:SF234">
    <property type="entry name" value="HTH-TYPE TRANSCRIPTIONAL REGULATOR BETI"/>
    <property type="match status" value="1"/>
</dbReference>
<dbReference type="Gene3D" id="1.10.357.10">
    <property type="entry name" value="Tetracycline Repressor, domain 2"/>
    <property type="match status" value="1"/>
</dbReference>
<name>A0A4R4VCW5_9PSEU</name>
<dbReference type="GO" id="GO:0000976">
    <property type="term" value="F:transcription cis-regulatory region binding"/>
    <property type="evidence" value="ECO:0007669"/>
    <property type="project" value="TreeGrafter"/>
</dbReference>
<evidence type="ECO:0000256" key="1">
    <source>
        <dbReference type="ARBA" id="ARBA00022491"/>
    </source>
</evidence>
<dbReference type="GO" id="GO:0003700">
    <property type="term" value="F:DNA-binding transcription factor activity"/>
    <property type="evidence" value="ECO:0007669"/>
    <property type="project" value="TreeGrafter"/>
</dbReference>
<dbReference type="PANTHER" id="PTHR30055">
    <property type="entry name" value="HTH-TYPE TRANSCRIPTIONAL REGULATOR RUTR"/>
    <property type="match status" value="1"/>
</dbReference>
<evidence type="ECO:0000256" key="3">
    <source>
        <dbReference type="ARBA" id="ARBA00023125"/>
    </source>
</evidence>
<dbReference type="OrthoDB" id="9816296at2"/>